<protein>
    <submittedName>
        <fullName evidence="2">Uncharacterized protein</fullName>
    </submittedName>
</protein>
<keyword evidence="3" id="KW-1185">Reference proteome</keyword>
<evidence type="ECO:0000313" key="2">
    <source>
        <dbReference type="EMBL" id="GGM24084.1"/>
    </source>
</evidence>
<feature type="region of interest" description="Disordered" evidence="1">
    <location>
        <begin position="263"/>
        <end position="333"/>
    </location>
</feature>
<reference evidence="2" key="2">
    <citation type="submission" date="2020-09" db="EMBL/GenBank/DDBJ databases">
        <authorList>
            <person name="Sun Q."/>
            <person name="Ohkuma M."/>
        </authorList>
    </citation>
    <scope>NUCLEOTIDE SEQUENCE</scope>
    <source>
        <strain evidence="2">JCM 19831</strain>
    </source>
</reference>
<evidence type="ECO:0000313" key="3">
    <source>
        <dbReference type="Proteomes" id="UP000642070"/>
    </source>
</evidence>
<dbReference type="EMBL" id="BMPI01000010">
    <property type="protein sequence ID" value="GGM24084.1"/>
    <property type="molecule type" value="Genomic_DNA"/>
</dbReference>
<accession>A0A917WRS2</accession>
<evidence type="ECO:0000256" key="1">
    <source>
        <dbReference type="SAM" id="MobiDB-lite"/>
    </source>
</evidence>
<feature type="compositionally biased region" description="Polar residues" evidence="1">
    <location>
        <begin position="308"/>
        <end position="324"/>
    </location>
</feature>
<reference evidence="2" key="1">
    <citation type="journal article" date="2014" name="Int. J. Syst. Evol. Microbiol.">
        <title>Complete genome sequence of Corynebacterium casei LMG S-19264T (=DSM 44701T), isolated from a smear-ripened cheese.</title>
        <authorList>
            <consortium name="US DOE Joint Genome Institute (JGI-PGF)"/>
            <person name="Walter F."/>
            <person name="Albersmeier A."/>
            <person name="Kalinowski J."/>
            <person name="Ruckert C."/>
        </authorList>
    </citation>
    <scope>NUCLEOTIDE SEQUENCE</scope>
    <source>
        <strain evidence="2">JCM 19831</strain>
    </source>
</reference>
<sequence length="333" mass="35002">MADHNVNRSGELHEGWTVRSSHVPWQFEIISQTLTAHPPRQSTLGNLSLSLALTIAPGDPQWDLFNLARLPRQPLQPLVSAQALALVLPRIHSAVTDPATRWQVATAPAGLPTVTGVVRDAVGAGTAVWLEATAAHPGHSLDRAAHQARQLLAAARSGPAEQAAAFSWMLAQVPGLPNMPTAATDWAERTAVFLAERDAALIGQITVRFTNAINGRSEQRVVADEQEARRLAREYRPFNNTRPSAHVVVAVRGGVPVVEELDLTGGTSVHPAPTGRAAGGGAADQDATQAGHAKPRSALAFGPIAVASSASASNHPTPADTTSPARRHGAAHR</sequence>
<comment type="caution">
    <text evidence="2">The sequence shown here is derived from an EMBL/GenBank/DDBJ whole genome shotgun (WGS) entry which is preliminary data.</text>
</comment>
<feature type="compositionally biased region" description="Low complexity" evidence="1">
    <location>
        <begin position="283"/>
        <end position="292"/>
    </location>
</feature>
<proteinExistence type="predicted"/>
<dbReference type="Proteomes" id="UP000642070">
    <property type="component" value="Unassembled WGS sequence"/>
</dbReference>
<dbReference type="AlphaFoldDB" id="A0A917WRS2"/>
<name>A0A917WRS2_9ACTN</name>
<organism evidence="2 3">
    <name type="scientific">Dactylosporangium sucinum</name>
    <dbReference type="NCBI Taxonomy" id="1424081"/>
    <lineage>
        <taxon>Bacteria</taxon>
        <taxon>Bacillati</taxon>
        <taxon>Actinomycetota</taxon>
        <taxon>Actinomycetes</taxon>
        <taxon>Micromonosporales</taxon>
        <taxon>Micromonosporaceae</taxon>
        <taxon>Dactylosporangium</taxon>
    </lineage>
</organism>
<dbReference type="RefSeq" id="WP_190250073.1">
    <property type="nucleotide sequence ID" value="NZ_BMPI01000010.1"/>
</dbReference>
<gene>
    <name evidence="2" type="ORF">GCM10007977_026530</name>
</gene>